<sequence length="311" mass="33142">MNRQAQAAVLFLTGGAILHAALTDLYLRYVKAGLQPLLVAAGVVLIATAVATVWYERQAARMSAGEGRQVAGTSAGDGRQVAWTSAGDGPEPEPEQHHEAAAGTDTATGRAVDVAAEAPPRVADLDDHAHARTDADADAHAHREPRISWLLVLPLLALILVAPPALGSYSAMRTGTALQKQPWGFADLPAGDTIRLNLVDYAGRVAYDNGRSLDHRHIKIAGLLALDRDGTPYLVRMALSCCAADAQPVKIGLTGRIPPVLRPDTWLEATGTYTTKQTKDPVNDGIIPFLHVTELKPVKAPRDPYDESWNG</sequence>
<reference evidence="4 5" key="1">
    <citation type="submission" date="2023-07" db="EMBL/GenBank/DDBJ databases">
        <title>Comparative genomics of wheat-associated soil bacteria to identify genetic determinants of phenazine resistance.</title>
        <authorList>
            <person name="Mouncey N."/>
        </authorList>
    </citation>
    <scope>NUCLEOTIDE SEQUENCE [LARGE SCALE GENOMIC DNA]</scope>
    <source>
        <strain evidence="4 5">V2I4</strain>
    </source>
</reference>
<dbReference type="Pfam" id="PF21537">
    <property type="entry name" value="DUF1980_C"/>
    <property type="match status" value="1"/>
</dbReference>
<feature type="transmembrane region" description="Helical" evidence="2">
    <location>
        <begin position="33"/>
        <end position="55"/>
    </location>
</feature>
<dbReference type="EMBL" id="JAUSZI010000002">
    <property type="protein sequence ID" value="MDQ1028239.1"/>
    <property type="molecule type" value="Genomic_DNA"/>
</dbReference>
<feature type="region of interest" description="Disordered" evidence="1">
    <location>
        <begin position="65"/>
        <end position="108"/>
    </location>
</feature>
<dbReference type="NCBIfam" id="TIGR03943">
    <property type="entry name" value="TIGR03943 family putative permease subunit"/>
    <property type="match status" value="1"/>
</dbReference>
<evidence type="ECO:0000313" key="5">
    <source>
        <dbReference type="Proteomes" id="UP001230328"/>
    </source>
</evidence>
<gene>
    <name evidence="4" type="ORF">QF035_005821</name>
</gene>
<dbReference type="Proteomes" id="UP001230328">
    <property type="component" value="Unassembled WGS sequence"/>
</dbReference>
<feature type="transmembrane region" description="Helical" evidence="2">
    <location>
        <begin position="147"/>
        <end position="166"/>
    </location>
</feature>
<comment type="caution">
    <text evidence="4">The sequence shown here is derived from an EMBL/GenBank/DDBJ whole genome shotgun (WGS) entry which is preliminary data.</text>
</comment>
<dbReference type="RefSeq" id="WP_307523464.1">
    <property type="nucleotide sequence ID" value="NZ_JAUSZI010000002.1"/>
</dbReference>
<dbReference type="InterPro" id="IPR048447">
    <property type="entry name" value="DUF1980_C"/>
</dbReference>
<name>A0ABU0T0E8_9ACTN</name>
<protein>
    <submittedName>
        <fullName evidence="4">Repeat protein (TIGR03943 family)</fullName>
    </submittedName>
</protein>
<accession>A0ABU0T0E8</accession>
<keyword evidence="2" id="KW-0472">Membrane</keyword>
<organism evidence="4 5">
    <name type="scientific">Streptomyces umbrinus</name>
    <dbReference type="NCBI Taxonomy" id="67370"/>
    <lineage>
        <taxon>Bacteria</taxon>
        <taxon>Bacillati</taxon>
        <taxon>Actinomycetota</taxon>
        <taxon>Actinomycetes</taxon>
        <taxon>Kitasatosporales</taxon>
        <taxon>Streptomycetaceae</taxon>
        <taxon>Streptomyces</taxon>
        <taxon>Streptomyces phaeochromogenes group</taxon>
    </lineage>
</organism>
<proteinExistence type="predicted"/>
<keyword evidence="2" id="KW-1133">Transmembrane helix</keyword>
<evidence type="ECO:0000259" key="3">
    <source>
        <dbReference type="Pfam" id="PF21537"/>
    </source>
</evidence>
<keyword evidence="5" id="KW-1185">Reference proteome</keyword>
<evidence type="ECO:0000313" key="4">
    <source>
        <dbReference type="EMBL" id="MDQ1028239.1"/>
    </source>
</evidence>
<evidence type="ECO:0000256" key="1">
    <source>
        <dbReference type="SAM" id="MobiDB-lite"/>
    </source>
</evidence>
<keyword evidence="2" id="KW-0812">Transmembrane</keyword>
<evidence type="ECO:0000256" key="2">
    <source>
        <dbReference type="SAM" id="Phobius"/>
    </source>
</evidence>
<feature type="domain" description="DUF1980" evidence="3">
    <location>
        <begin position="233"/>
        <end position="305"/>
    </location>
</feature>
<dbReference type="InterPro" id="IPR015402">
    <property type="entry name" value="DUF1980"/>
</dbReference>